<proteinExistence type="predicted"/>
<accession>A0A061FEG9</accession>
<sequence>MRKLELKLSERKKGTLLNICFMKQQRMVYSIPHLILTSSTVRCCKFVHVLHLLSCLSFYVK</sequence>
<reference evidence="1 2" key="1">
    <citation type="journal article" date="2013" name="Genome Biol.">
        <title>The genome sequence of the most widely cultivated cacao type and its use to identify candidate genes regulating pod color.</title>
        <authorList>
            <person name="Motamayor J.C."/>
            <person name="Mockaitis K."/>
            <person name="Schmutz J."/>
            <person name="Haiminen N."/>
            <person name="Iii D.L."/>
            <person name="Cornejo O."/>
            <person name="Findley S.D."/>
            <person name="Zheng P."/>
            <person name="Utro F."/>
            <person name="Royaert S."/>
            <person name="Saski C."/>
            <person name="Jenkins J."/>
            <person name="Podicheti R."/>
            <person name="Zhao M."/>
            <person name="Scheffler B.E."/>
            <person name="Stack J.C."/>
            <person name="Feltus F.A."/>
            <person name="Mustiga G.M."/>
            <person name="Amores F."/>
            <person name="Phillips W."/>
            <person name="Marelli J.P."/>
            <person name="May G.D."/>
            <person name="Shapiro H."/>
            <person name="Ma J."/>
            <person name="Bustamante C.D."/>
            <person name="Schnell R.J."/>
            <person name="Main D."/>
            <person name="Gilbert D."/>
            <person name="Parida L."/>
            <person name="Kuhn D.N."/>
        </authorList>
    </citation>
    <scope>NUCLEOTIDE SEQUENCE [LARGE SCALE GENOMIC DNA]</scope>
    <source>
        <strain evidence="2">cv. Matina 1-6</strain>
    </source>
</reference>
<dbReference type="Gramene" id="EOY12884">
    <property type="protein sequence ID" value="EOY12884"/>
    <property type="gene ID" value="TCM_031391"/>
</dbReference>
<protein>
    <submittedName>
        <fullName evidence="1">Uncharacterized protein</fullName>
    </submittedName>
</protein>
<dbReference type="InParanoid" id="A0A061FEG9"/>
<dbReference type="Proteomes" id="UP000026915">
    <property type="component" value="Chromosome 7"/>
</dbReference>
<organism evidence="1 2">
    <name type="scientific">Theobroma cacao</name>
    <name type="common">Cacao</name>
    <name type="synonym">Cocoa</name>
    <dbReference type="NCBI Taxonomy" id="3641"/>
    <lineage>
        <taxon>Eukaryota</taxon>
        <taxon>Viridiplantae</taxon>
        <taxon>Streptophyta</taxon>
        <taxon>Embryophyta</taxon>
        <taxon>Tracheophyta</taxon>
        <taxon>Spermatophyta</taxon>
        <taxon>Magnoliopsida</taxon>
        <taxon>eudicotyledons</taxon>
        <taxon>Gunneridae</taxon>
        <taxon>Pentapetalae</taxon>
        <taxon>rosids</taxon>
        <taxon>malvids</taxon>
        <taxon>Malvales</taxon>
        <taxon>Malvaceae</taxon>
        <taxon>Byttnerioideae</taxon>
        <taxon>Theobroma</taxon>
    </lineage>
</organism>
<dbReference type="AlphaFoldDB" id="A0A061FEG9"/>
<gene>
    <name evidence="1" type="ORF">TCM_031391</name>
</gene>
<name>A0A061FEG9_THECC</name>
<dbReference type="EMBL" id="CM001885">
    <property type="protein sequence ID" value="EOY12884.1"/>
    <property type="molecule type" value="Genomic_DNA"/>
</dbReference>
<dbReference type="HOGENOM" id="CLU_2927284_0_0_1"/>
<evidence type="ECO:0000313" key="2">
    <source>
        <dbReference type="Proteomes" id="UP000026915"/>
    </source>
</evidence>
<keyword evidence="2" id="KW-1185">Reference proteome</keyword>
<evidence type="ECO:0000313" key="1">
    <source>
        <dbReference type="EMBL" id="EOY12884.1"/>
    </source>
</evidence>